<gene>
    <name evidence="2" type="primary">LOC18586237</name>
</gene>
<dbReference type="PANTHER" id="PTHR33103:SF19">
    <property type="entry name" value="OS09G0544700 PROTEIN"/>
    <property type="match status" value="1"/>
</dbReference>
<reference evidence="1" key="1">
    <citation type="journal article" date="1997" name="Nucleic Acids Res.">
        <title>tRNAscan-SE: a program for improved detection of transfer RNA genes in genomic sequence.</title>
        <authorList>
            <person name="Lowe T.M."/>
            <person name="Eddy S.R."/>
        </authorList>
    </citation>
    <scope>NUCLEOTIDE SEQUENCE [LARGE SCALE GENOMIC DNA]</scope>
    <source>
        <strain evidence="1">r\B97-61/B2</strain>
    </source>
</reference>
<dbReference type="RefSeq" id="XP_017984496.1">
    <property type="nucleotide sequence ID" value="XM_018129007.1"/>
</dbReference>
<organism evidence="1 2">
    <name type="scientific">Theobroma cacao</name>
    <name type="common">Cacao</name>
    <name type="synonym">Cocoa</name>
    <dbReference type="NCBI Taxonomy" id="3641"/>
    <lineage>
        <taxon>Eukaryota</taxon>
        <taxon>Viridiplantae</taxon>
        <taxon>Streptophyta</taxon>
        <taxon>Embryophyta</taxon>
        <taxon>Tracheophyta</taxon>
        <taxon>Spermatophyta</taxon>
        <taxon>Magnoliopsida</taxon>
        <taxon>eudicotyledons</taxon>
        <taxon>Gunneridae</taxon>
        <taxon>Pentapetalae</taxon>
        <taxon>rosids</taxon>
        <taxon>malvids</taxon>
        <taxon>Malvales</taxon>
        <taxon>Malvaceae</taxon>
        <taxon>Byttnerioideae</taxon>
        <taxon>Theobroma</taxon>
    </lineage>
</organism>
<dbReference type="Pfam" id="PF05056">
    <property type="entry name" value="DUF674"/>
    <property type="match status" value="1"/>
</dbReference>
<proteinExistence type="predicted"/>
<protein>
    <submittedName>
        <fullName evidence="2">Uncharacterized protein LOC18586237</fullName>
    </submittedName>
</protein>
<evidence type="ECO:0000313" key="1">
    <source>
        <dbReference type="Proteomes" id="UP000694886"/>
    </source>
</evidence>
<dbReference type="KEGG" id="tcc:18586237"/>
<evidence type="ECO:0000313" key="2">
    <source>
        <dbReference type="RefSeq" id="XP_017984496.1"/>
    </source>
</evidence>
<dbReference type="InterPro" id="IPR007750">
    <property type="entry name" value="DUF674"/>
</dbReference>
<dbReference type="Gramene" id="Tc10v2_t004660.1">
    <property type="protein sequence ID" value="Tc10v2_p004660.1"/>
    <property type="gene ID" value="Tc10v2_g004660"/>
</dbReference>
<dbReference type="Proteomes" id="UP000694886">
    <property type="component" value="Chromosome 10"/>
</dbReference>
<name>A0AB32X2P4_THECC</name>
<dbReference type="GeneID" id="18586237"/>
<reference evidence="2" key="2">
    <citation type="submission" date="2025-08" db="UniProtKB">
        <authorList>
            <consortium name="RefSeq"/>
        </authorList>
    </citation>
    <scope>IDENTIFICATION</scope>
</reference>
<dbReference type="AlphaFoldDB" id="A0AB32X2P4"/>
<dbReference type="PANTHER" id="PTHR33103">
    <property type="entry name" value="OS01G0153900 PROTEIN"/>
    <property type="match status" value="1"/>
</dbReference>
<sequence>MAATTEVSLKLLVDVRGERVLFAEAGKDFVDFLFNIMSLPVGTVVRLLNKEGMVCSLGKLYESIEKLSDVYMQPFQDKDALLKPKVFTSATTNLPHLLPDIESSEDSKQKCFYRCNYGCGWNIAEEPTATCPQCRNTMSCQVQIVATEKKSSFTSLSSSSTSTSSSEGEGGFVKGVVTYMVMDDLMVKPMSTISSIALLNRFNVKDIGALEEKTVKMGMDEAVQLLKATLRSKTVLTDVFFGKKGNVSHAY</sequence>
<accession>A0AB32X2P4</accession>